<protein>
    <submittedName>
        <fullName evidence="1">Uncharacterized protein</fullName>
    </submittedName>
</protein>
<proteinExistence type="predicted"/>
<dbReference type="EMBL" id="OV725077">
    <property type="protein sequence ID" value="CAH1389271.1"/>
    <property type="molecule type" value="Genomic_DNA"/>
</dbReference>
<evidence type="ECO:0000313" key="2">
    <source>
        <dbReference type="Proteomes" id="UP001152798"/>
    </source>
</evidence>
<organism evidence="1 2">
    <name type="scientific">Nezara viridula</name>
    <name type="common">Southern green stink bug</name>
    <name type="synonym">Cimex viridulus</name>
    <dbReference type="NCBI Taxonomy" id="85310"/>
    <lineage>
        <taxon>Eukaryota</taxon>
        <taxon>Metazoa</taxon>
        <taxon>Ecdysozoa</taxon>
        <taxon>Arthropoda</taxon>
        <taxon>Hexapoda</taxon>
        <taxon>Insecta</taxon>
        <taxon>Pterygota</taxon>
        <taxon>Neoptera</taxon>
        <taxon>Paraneoptera</taxon>
        <taxon>Hemiptera</taxon>
        <taxon>Heteroptera</taxon>
        <taxon>Panheteroptera</taxon>
        <taxon>Pentatomomorpha</taxon>
        <taxon>Pentatomoidea</taxon>
        <taxon>Pentatomidae</taxon>
        <taxon>Pentatominae</taxon>
        <taxon>Nezara</taxon>
    </lineage>
</organism>
<dbReference type="AlphaFoldDB" id="A0A9P0E8C7"/>
<gene>
    <name evidence="1" type="ORF">NEZAVI_LOCUS706</name>
</gene>
<reference evidence="1" key="1">
    <citation type="submission" date="2022-01" db="EMBL/GenBank/DDBJ databases">
        <authorList>
            <person name="King R."/>
        </authorList>
    </citation>
    <scope>NUCLEOTIDE SEQUENCE</scope>
</reference>
<evidence type="ECO:0000313" key="1">
    <source>
        <dbReference type="EMBL" id="CAH1389271.1"/>
    </source>
</evidence>
<name>A0A9P0E8C7_NEZVI</name>
<accession>A0A9P0E8C7</accession>
<dbReference type="Proteomes" id="UP001152798">
    <property type="component" value="Chromosome 1"/>
</dbReference>
<sequence>MRFQLRWPNAANGSVSQPRSFFPSLPSGRMCSWMFVLRYHGVGLVSKSNNNVAQEPVRVSVPIPYRQL</sequence>
<keyword evidence="2" id="KW-1185">Reference proteome</keyword>